<gene>
    <name evidence="15" type="primary">RNASEH2A</name>
    <name evidence="15" type="ORF">GZH46_02738</name>
</gene>
<evidence type="ECO:0000256" key="6">
    <source>
        <dbReference type="ARBA" id="ARBA00022759"/>
    </source>
</evidence>
<dbReference type="EMBL" id="JAIFTH010001002">
    <property type="protein sequence ID" value="KAG9508760.1"/>
    <property type="molecule type" value="Genomic_DNA"/>
</dbReference>
<dbReference type="SUPFAM" id="SSF47986">
    <property type="entry name" value="DEATH domain"/>
    <property type="match status" value="1"/>
</dbReference>
<dbReference type="Pfam" id="PF01351">
    <property type="entry name" value="RNase_HII"/>
    <property type="match status" value="1"/>
</dbReference>
<dbReference type="EC" id="3.1.26.4" evidence="11"/>
<dbReference type="CDD" id="cd07181">
    <property type="entry name" value="RNase_HII_eukaryota_like"/>
    <property type="match status" value="1"/>
</dbReference>
<dbReference type="PROSITE" id="PS50011">
    <property type="entry name" value="PROTEIN_KINASE_DOM"/>
    <property type="match status" value="1"/>
</dbReference>
<feature type="non-terminal residue" evidence="15">
    <location>
        <position position="968"/>
    </location>
</feature>
<keyword evidence="16" id="KW-1185">Reference proteome</keyword>
<evidence type="ECO:0000256" key="12">
    <source>
        <dbReference type="SAM" id="MobiDB-lite"/>
    </source>
</evidence>
<comment type="function">
    <text evidence="8">Catalytic subunit of RNase HII, an endonuclease that specifically degrades the RNA of RNA:DNA hybrids. Participates in DNA replication, possibly by mediating the removal of lagging-strand Okazaki fragment RNA primers during DNA replication. Mediates the excision of single ribonucleotides from DNA:RNA duplexes.</text>
</comment>
<comment type="similarity">
    <text evidence="3">Belongs to the RNase HII family. Eukaryotic subfamily.</text>
</comment>
<comment type="cofactor">
    <cofactor evidence="2">
        <name>Mg(2+)</name>
        <dbReference type="ChEBI" id="CHEBI:18420"/>
    </cofactor>
</comment>
<feature type="domain" description="RNase H type-2" evidence="14">
    <location>
        <begin position="33"/>
        <end position="259"/>
    </location>
</feature>
<dbReference type="InterPro" id="IPR001352">
    <property type="entry name" value="RNase_HII/HIII"/>
</dbReference>
<dbReference type="PANTHER" id="PTHR10954:SF7">
    <property type="entry name" value="RIBONUCLEASE H2 SUBUNIT A"/>
    <property type="match status" value="1"/>
</dbReference>
<evidence type="ECO:0000259" key="13">
    <source>
        <dbReference type="PROSITE" id="PS50011"/>
    </source>
</evidence>
<keyword evidence="7 9" id="KW-0378">Hydrolase</keyword>
<dbReference type="PROSITE" id="PS51975">
    <property type="entry name" value="RNASE_H_2"/>
    <property type="match status" value="1"/>
</dbReference>
<proteinExistence type="inferred from homology"/>
<dbReference type="SUPFAM" id="SSF56112">
    <property type="entry name" value="Protein kinase-like (PK-like)"/>
    <property type="match status" value="1"/>
</dbReference>
<dbReference type="PANTHER" id="PTHR10954">
    <property type="entry name" value="RIBONUCLEASE H2 SUBUNIT A"/>
    <property type="match status" value="1"/>
</dbReference>
<evidence type="ECO:0000256" key="8">
    <source>
        <dbReference type="ARBA" id="ARBA00024981"/>
    </source>
</evidence>
<feature type="binding site" evidence="9">
    <location>
        <position position="148"/>
    </location>
    <ligand>
        <name>a divalent metal cation</name>
        <dbReference type="ChEBI" id="CHEBI:60240"/>
    </ligand>
</feature>
<protein>
    <recommendedName>
        <fullName evidence="11">Ribonuclease</fullName>
        <ecNumber evidence="11">3.1.26.4</ecNumber>
    </recommendedName>
</protein>
<keyword evidence="4 9" id="KW-0540">Nuclease</keyword>
<evidence type="ECO:0000313" key="16">
    <source>
        <dbReference type="Proteomes" id="UP000825002"/>
    </source>
</evidence>
<dbReference type="Gene3D" id="1.10.10.460">
    <property type="entry name" value="Ribonuclease hii. Domain 2"/>
    <property type="match status" value="1"/>
</dbReference>
<dbReference type="InterPro" id="IPR036397">
    <property type="entry name" value="RNaseH_sf"/>
</dbReference>
<evidence type="ECO:0000313" key="15">
    <source>
        <dbReference type="EMBL" id="KAG9508760.1"/>
    </source>
</evidence>
<feature type="region of interest" description="Disordered" evidence="12">
    <location>
        <begin position="467"/>
        <end position="494"/>
    </location>
</feature>
<evidence type="ECO:0000256" key="7">
    <source>
        <dbReference type="ARBA" id="ARBA00022801"/>
    </source>
</evidence>
<dbReference type="Gene3D" id="3.30.200.20">
    <property type="entry name" value="Phosphorylase Kinase, domain 1"/>
    <property type="match status" value="1"/>
</dbReference>
<feature type="domain" description="Protein kinase" evidence="13">
    <location>
        <begin position="535"/>
        <end position="818"/>
    </location>
</feature>
<dbReference type="Gene3D" id="1.10.510.10">
    <property type="entry name" value="Transferase(Phosphotransferase) domain 1"/>
    <property type="match status" value="1"/>
</dbReference>
<dbReference type="InterPro" id="IPR004649">
    <property type="entry name" value="RNase_H2_suA"/>
</dbReference>
<evidence type="ECO:0000259" key="14">
    <source>
        <dbReference type="PROSITE" id="PS51975"/>
    </source>
</evidence>
<keyword evidence="10" id="KW-0067">ATP-binding</keyword>
<comment type="catalytic activity">
    <reaction evidence="1 9 11">
        <text>Endonucleolytic cleavage to 5'-phosphomonoester.</text>
        <dbReference type="EC" id="3.1.26.4"/>
    </reaction>
</comment>
<evidence type="ECO:0000256" key="11">
    <source>
        <dbReference type="RuleBase" id="RU003515"/>
    </source>
</evidence>
<dbReference type="InterPro" id="IPR024567">
    <property type="entry name" value="RNase_HII/HIII_dom"/>
</dbReference>
<dbReference type="Pfam" id="PF00531">
    <property type="entry name" value="Death"/>
    <property type="match status" value="1"/>
</dbReference>
<name>A0ABQ7S5R9_9ACAR</name>
<dbReference type="InterPro" id="IPR011029">
    <property type="entry name" value="DEATH-like_dom_sf"/>
</dbReference>
<dbReference type="InterPro" id="IPR011009">
    <property type="entry name" value="Kinase-like_dom_sf"/>
</dbReference>
<keyword evidence="10" id="KW-0547">Nucleotide-binding</keyword>
<feature type="binding site" evidence="9">
    <location>
        <position position="40"/>
    </location>
    <ligand>
        <name>a divalent metal cation</name>
        <dbReference type="ChEBI" id="CHEBI:60240"/>
    </ligand>
</feature>
<reference evidence="15 16" key="1">
    <citation type="submission" date="2020-10" db="EMBL/GenBank/DDBJ databases">
        <authorList>
            <person name="Klimov P.B."/>
            <person name="Dyachkov S.M."/>
            <person name="Chetverikov P.E."/>
        </authorList>
    </citation>
    <scope>NUCLEOTIDE SEQUENCE [LARGE SCALE GENOMIC DNA]</scope>
    <source>
        <strain evidence="15">BMOC 18-1129-001#AD2665</strain>
        <tissue evidence="15">Entire mites</tissue>
    </source>
</reference>
<dbReference type="SUPFAM" id="SSF53098">
    <property type="entry name" value="Ribonuclease H-like"/>
    <property type="match status" value="1"/>
</dbReference>
<evidence type="ECO:0000256" key="1">
    <source>
        <dbReference type="ARBA" id="ARBA00000077"/>
    </source>
</evidence>
<dbReference type="InterPro" id="IPR000488">
    <property type="entry name" value="Death_dom"/>
</dbReference>
<evidence type="ECO:0000256" key="2">
    <source>
        <dbReference type="ARBA" id="ARBA00001946"/>
    </source>
</evidence>
<dbReference type="Gene3D" id="1.10.533.10">
    <property type="entry name" value="Death Domain, Fas"/>
    <property type="match status" value="1"/>
</dbReference>
<dbReference type="InterPro" id="IPR012337">
    <property type="entry name" value="RNaseH-like_sf"/>
</dbReference>
<dbReference type="InterPro" id="IPR017441">
    <property type="entry name" value="Protein_kinase_ATP_BS"/>
</dbReference>
<dbReference type="Pfam" id="PF00069">
    <property type="entry name" value="Pkinase"/>
    <property type="match status" value="1"/>
</dbReference>
<dbReference type="Proteomes" id="UP000825002">
    <property type="component" value="Unassembled WGS sequence"/>
</dbReference>
<dbReference type="Gene3D" id="3.30.420.10">
    <property type="entry name" value="Ribonuclease H-like superfamily/Ribonuclease H"/>
    <property type="match status" value="1"/>
</dbReference>
<dbReference type="InterPro" id="IPR023160">
    <property type="entry name" value="RNase_HII_hlx-loop-hlx_cap_dom"/>
</dbReference>
<feature type="compositionally biased region" description="Basic and acidic residues" evidence="12">
    <location>
        <begin position="467"/>
        <end position="482"/>
    </location>
</feature>
<evidence type="ECO:0000256" key="5">
    <source>
        <dbReference type="ARBA" id="ARBA00022723"/>
    </source>
</evidence>
<evidence type="ECO:0000256" key="9">
    <source>
        <dbReference type="PROSITE-ProRule" id="PRU01319"/>
    </source>
</evidence>
<keyword evidence="6 9" id="KW-0255">Endonuclease</keyword>
<evidence type="ECO:0000256" key="3">
    <source>
        <dbReference type="ARBA" id="ARBA00007058"/>
    </source>
</evidence>
<evidence type="ECO:0000256" key="4">
    <source>
        <dbReference type="ARBA" id="ARBA00022722"/>
    </source>
</evidence>
<dbReference type="NCBIfam" id="TIGR00729">
    <property type="entry name" value="ribonuclease HII"/>
    <property type="match status" value="1"/>
</dbReference>
<dbReference type="InterPro" id="IPR000719">
    <property type="entry name" value="Prot_kinase_dom"/>
</dbReference>
<accession>A0ABQ7S5R9</accession>
<comment type="cofactor">
    <cofactor evidence="9">
        <name>Mn(2+)</name>
        <dbReference type="ChEBI" id="CHEBI:29035"/>
    </cofactor>
    <cofactor evidence="9">
        <name>Mg(2+)</name>
        <dbReference type="ChEBI" id="CHEBI:18420"/>
    </cofactor>
    <text evidence="9">Manganese or magnesium. Binds 1 divalent metal ion per monomer in the absence of substrate. May bind a second metal ion after substrate binding.</text>
</comment>
<comment type="function">
    <text evidence="11">Endonuclease that specifically degrades the RNA of RNA-DNA hybrids.</text>
</comment>
<feature type="binding site" evidence="9">
    <location>
        <position position="39"/>
    </location>
    <ligand>
        <name>a divalent metal cation</name>
        <dbReference type="ChEBI" id="CHEBI:60240"/>
    </ligand>
</feature>
<keyword evidence="5 9" id="KW-0479">Metal-binding</keyword>
<comment type="caution">
    <text evidence="15">The sequence shown here is derived from an EMBL/GenBank/DDBJ whole genome shotgun (WGS) entry which is preliminary data.</text>
</comment>
<feature type="binding site" evidence="10">
    <location>
        <position position="562"/>
    </location>
    <ligand>
        <name>ATP</name>
        <dbReference type="ChEBI" id="CHEBI:30616"/>
    </ligand>
</feature>
<sequence>MAKEGINRYFKDPLSNCVVESDVPPETLKQHGPCILGIDEAGRGPVLGPMVYAIAYYPSSDMDDLKKMEFADSKTLSENQRERIFSSIGESKCTKLGWIAEIMSPNVISNLMMRRDKYNLNLMSHDAAIGLIRKVQAKGIQVSQVFIDTVGPPDKYALKLRALFPGIKVTVANKADSIYPIVSAASICAKVIRDRVIKEWEFIERDDVIMASQDRGSGYPADPITKKFLTTIMDPIFGFPTLVRFSWSTITKLLEAAAPCDFNEPEDVNQSKSGPQSKSKNSKSSIVSFFRKMEQKAAQSAGSNVDIYLPGGPIIYTYELPYPQRMQFCDLLDSDRSWERLGGEYLGLTTVQLGLIGHAILRKASPTEELLEKCELSNLRISDLYQHLASMNHKRAMSLLEPYLCFGDKRNQLHQMDESNATSANNNKQVQLTDAAPHTDANRDAQLNDADGAILNNNKCHRQLVEHKDRDRADAQNGDVKHKQVKTTEGQPMQQLDKDKLKHHRSSLTDPNAINQLRLIMQIKYKELRDATDNFAEANILGNGGFASVYRGHWKGTDVAIKRLKCNLMDQALNELTILNGYRIDNLLPIYGISVDGPEACLVYQFMVNGSLEDRLSCKHNTCPLNWTQRASIAEGVAKGLFYLHNLRSKPIVHGDINLHSANILLDAQYNPKLGDFGLSRQLFSDVVGSTSTLKNYTHCTVSSIHGTSVYLPSEYLRHKILSPAVDVYSYGIVLLEMATGRRAFNGKRHLIDIIEEEMKSMPPNQISYRLKDHRLENDTQTDIKIWYELLIKLGLACAHKLKNKRPPMAKVLEHFNRFKAREKANLSSFVDSATSPVDSARGNSLNDRHYIAGAHSPFTPPITGGRQELPTTRARSFVPTGQYQCQQQQQHQQQQHPIIGATTSSGMACGVMAPMDIDPEPQNLINMHQEASIKPVNGIQTIAADAMDEPGVDPIIPLVTELGAQNS</sequence>
<evidence type="ECO:0000256" key="10">
    <source>
        <dbReference type="PROSITE-ProRule" id="PRU10141"/>
    </source>
</evidence>
<dbReference type="PROSITE" id="PS00107">
    <property type="entry name" value="PROTEIN_KINASE_ATP"/>
    <property type="match status" value="1"/>
</dbReference>
<organism evidence="15 16">
    <name type="scientific">Fragariocoptes setiger</name>
    <dbReference type="NCBI Taxonomy" id="1670756"/>
    <lineage>
        <taxon>Eukaryota</taxon>
        <taxon>Metazoa</taxon>
        <taxon>Ecdysozoa</taxon>
        <taxon>Arthropoda</taxon>
        <taxon>Chelicerata</taxon>
        <taxon>Arachnida</taxon>
        <taxon>Acari</taxon>
        <taxon>Acariformes</taxon>
        <taxon>Trombidiformes</taxon>
        <taxon>Prostigmata</taxon>
        <taxon>Eupodina</taxon>
        <taxon>Eriophyoidea</taxon>
        <taxon>Phytoptidae</taxon>
        <taxon>Fragariocoptes</taxon>
    </lineage>
</organism>